<keyword evidence="3" id="KW-1185">Reference proteome</keyword>
<dbReference type="InParanoid" id="L2GXK3"/>
<proteinExistence type="predicted"/>
<reference evidence="3" key="1">
    <citation type="submission" date="2011-03" db="EMBL/GenBank/DDBJ databases">
        <title>The genome sequence of Vavraia culicis strain floridensis.</title>
        <authorList>
            <consortium name="The Broad Institute Genome Sequencing Platform"/>
            <person name="Cuomo C."/>
            <person name="Becnel J."/>
            <person name="Sanscrainte N."/>
            <person name="Young S.K."/>
            <person name="Zeng Q."/>
            <person name="Gargeya S."/>
            <person name="Fitzgerald M."/>
            <person name="Haas B."/>
            <person name="Abouelleil A."/>
            <person name="Alvarado L."/>
            <person name="Arachchi H.M."/>
            <person name="Berlin A."/>
            <person name="Chapman S.B."/>
            <person name="Gearin G."/>
            <person name="Goldberg J."/>
            <person name="Griggs A."/>
            <person name="Gujja S."/>
            <person name="Hansen M."/>
            <person name="Heiman D."/>
            <person name="Howarth C."/>
            <person name="Larimer J."/>
            <person name="Lui A."/>
            <person name="MacDonald P.J.P."/>
            <person name="McCowen C."/>
            <person name="Montmayeur A."/>
            <person name="Murphy C."/>
            <person name="Neiman D."/>
            <person name="Pearson M."/>
            <person name="Priest M."/>
            <person name="Roberts A."/>
            <person name="Saif S."/>
            <person name="Shea T."/>
            <person name="Sisk P."/>
            <person name="Stolte C."/>
            <person name="Sykes S."/>
            <person name="Wortman J."/>
            <person name="Nusbaum C."/>
            <person name="Birren B."/>
        </authorList>
    </citation>
    <scope>NUCLEOTIDE SEQUENCE [LARGE SCALE GENOMIC DNA]</scope>
    <source>
        <strain evidence="3">floridensis</strain>
    </source>
</reference>
<sequence length="104" mass="11909">MPSDERKSTRFIYFLSITTSASFCTPCYRVLFNICAGLLPQLQLLIRHKINTINGCLCLAFRFIVGKDGSPSIYPFLNSLLFLRKEPKTAVDRDKSADYLLFYT</sequence>
<dbReference type="AlphaFoldDB" id="L2GXK3"/>
<name>L2GXK3_VAVCU</name>
<protein>
    <submittedName>
        <fullName evidence="2">Uncharacterized protein</fullName>
    </submittedName>
</protein>
<dbReference type="VEuPathDB" id="MicrosporidiaDB:VCUG_00222"/>
<gene>
    <name evidence="2" type="ORF">VCUG_00222</name>
</gene>
<organism evidence="2 3">
    <name type="scientific">Vavraia culicis (isolate floridensis)</name>
    <name type="common">Microsporidian parasite</name>
    <dbReference type="NCBI Taxonomy" id="948595"/>
    <lineage>
        <taxon>Eukaryota</taxon>
        <taxon>Fungi</taxon>
        <taxon>Fungi incertae sedis</taxon>
        <taxon>Microsporidia</taxon>
        <taxon>Pleistophoridae</taxon>
        <taxon>Vavraia</taxon>
    </lineage>
</organism>
<evidence type="ECO:0000256" key="1">
    <source>
        <dbReference type="SAM" id="Phobius"/>
    </source>
</evidence>
<dbReference type="GeneID" id="19878112"/>
<accession>L2GXK3</accession>
<dbReference type="EMBL" id="GL877405">
    <property type="protein sequence ID" value="ELA48386.1"/>
    <property type="molecule type" value="Genomic_DNA"/>
</dbReference>
<dbReference type="HOGENOM" id="CLU_2252091_0_0_1"/>
<keyword evidence="1" id="KW-0472">Membrane</keyword>
<evidence type="ECO:0000313" key="2">
    <source>
        <dbReference type="EMBL" id="ELA48386.1"/>
    </source>
</evidence>
<keyword evidence="1" id="KW-0812">Transmembrane</keyword>
<feature type="transmembrane region" description="Helical" evidence="1">
    <location>
        <begin position="12"/>
        <end position="31"/>
    </location>
</feature>
<evidence type="ECO:0000313" key="3">
    <source>
        <dbReference type="Proteomes" id="UP000011081"/>
    </source>
</evidence>
<keyword evidence="1" id="KW-1133">Transmembrane helix</keyword>
<dbReference type="RefSeq" id="XP_008073241.1">
    <property type="nucleotide sequence ID" value="XM_008075050.1"/>
</dbReference>
<dbReference type="Proteomes" id="UP000011081">
    <property type="component" value="Unassembled WGS sequence"/>
</dbReference>